<dbReference type="PANTHER" id="PTHR48258:SF6">
    <property type="entry name" value="LEUCINE-RICH REPEAT DOMAIN, L DOMAIN-CONTAINING PROTEIN"/>
    <property type="match status" value="1"/>
</dbReference>
<dbReference type="Proteomes" id="UP001187192">
    <property type="component" value="Unassembled WGS sequence"/>
</dbReference>
<reference evidence="3" key="1">
    <citation type="submission" date="2023-07" db="EMBL/GenBank/DDBJ databases">
        <title>draft genome sequence of fig (Ficus carica).</title>
        <authorList>
            <person name="Takahashi T."/>
            <person name="Nishimura K."/>
        </authorList>
    </citation>
    <scope>NUCLEOTIDE SEQUENCE</scope>
</reference>
<evidence type="ECO:0000313" key="3">
    <source>
        <dbReference type="EMBL" id="GMN51416.1"/>
    </source>
</evidence>
<dbReference type="EMBL" id="BTGU01000037">
    <property type="protein sequence ID" value="GMN51416.1"/>
    <property type="molecule type" value="Genomic_DNA"/>
</dbReference>
<accession>A0AA88DCR2</accession>
<evidence type="ECO:0000259" key="2">
    <source>
        <dbReference type="Pfam" id="PF13952"/>
    </source>
</evidence>
<feature type="domain" description="DUF4216" evidence="2">
    <location>
        <begin position="58"/>
        <end position="117"/>
    </location>
</feature>
<dbReference type="Pfam" id="PF13952">
    <property type="entry name" value="DUF4216"/>
    <property type="match status" value="1"/>
</dbReference>
<name>A0AA88DCR2_FICCA</name>
<evidence type="ECO:0000313" key="4">
    <source>
        <dbReference type="Proteomes" id="UP001187192"/>
    </source>
</evidence>
<protein>
    <recommendedName>
        <fullName evidence="2">DUF4216 domain-containing protein</fullName>
    </recommendedName>
</protein>
<proteinExistence type="predicted"/>
<dbReference type="InterPro" id="IPR025312">
    <property type="entry name" value="DUF4216"/>
</dbReference>
<feature type="region of interest" description="Disordered" evidence="1">
    <location>
        <begin position="153"/>
        <end position="192"/>
    </location>
</feature>
<dbReference type="AlphaFoldDB" id="A0AA88DCR2"/>
<sequence length="192" mass="22392">MHAESTVSDDLYALVNEPNLNIHSYPSCMVNGVRYHSRMRDEISTTQNYDVVLRQNYMMCSWFDNNEKKKRTKKEFNFTSIRTDLLWFEGEPYALADQVKQVLYVDDNKNGEAWKVVQKVNHRQILEITSKLQANDDSDEEDIDNDAYQEELSTDIDLDDEPVNEFDIADSNKEIDDRSEETDGDIDSDNSK</sequence>
<organism evidence="3 4">
    <name type="scientific">Ficus carica</name>
    <name type="common">Common fig</name>
    <dbReference type="NCBI Taxonomy" id="3494"/>
    <lineage>
        <taxon>Eukaryota</taxon>
        <taxon>Viridiplantae</taxon>
        <taxon>Streptophyta</taxon>
        <taxon>Embryophyta</taxon>
        <taxon>Tracheophyta</taxon>
        <taxon>Spermatophyta</taxon>
        <taxon>Magnoliopsida</taxon>
        <taxon>eudicotyledons</taxon>
        <taxon>Gunneridae</taxon>
        <taxon>Pentapetalae</taxon>
        <taxon>rosids</taxon>
        <taxon>fabids</taxon>
        <taxon>Rosales</taxon>
        <taxon>Moraceae</taxon>
        <taxon>Ficeae</taxon>
        <taxon>Ficus</taxon>
    </lineage>
</organism>
<comment type="caution">
    <text evidence="3">The sequence shown here is derived from an EMBL/GenBank/DDBJ whole genome shotgun (WGS) entry which is preliminary data.</text>
</comment>
<dbReference type="PANTHER" id="PTHR48258">
    <property type="entry name" value="DUF4218 DOMAIN-CONTAINING PROTEIN-RELATED"/>
    <property type="match status" value="1"/>
</dbReference>
<keyword evidence="4" id="KW-1185">Reference proteome</keyword>
<gene>
    <name evidence="3" type="ORF">TIFTF001_020571</name>
</gene>
<feature type="compositionally biased region" description="Acidic residues" evidence="1">
    <location>
        <begin position="153"/>
        <end position="168"/>
    </location>
</feature>
<feature type="compositionally biased region" description="Acidic residues" evidence="1">
    <location>
        <begin position="177"/>
        <end position="192"/>
    </location>
</feature>
<evidence type="ECO:0000256" key="1">
    <source>
        <dbReference type="SAM" id="MobiDB-lite"/>
    </source>
</evidence>